<feature type="repeat" description="RCC1" evidence="3">
    <location>
        <begin position="272"/>
        <end position="324"/>
    </location>
</feature>
<evidence type="ECO:0000256" key="3">
    <source>
        <dbReference type="PROSITE-ProRule" id="PRU00235"/>
    </source>
</evidence>
<reference evidence="7" key="1">
    <citation type="journal article" date="2022" name="G3 (Bethesda)">
        <title>High quality genome of the basidiomycete yeast Dioszegia hungarica PDD-24b-2 isolated from cloud water.</title>
        <authorList>
            <person name="Jarrige D."/>
            <person name="Haridas S."/>
            <person name="Bleykasten-Grosshans C."/>
            <person name="Joly M."/>
            <person name="Nadalig T."/>
            <person name="Sancelme M."/>
            <person name="Vuilleumier S."/>
            <person name="Grigoriev I.V."/>
            <person name="Amato P."/>
            <person name="Bringel F."/>
        </authorList>
    </citation>
    <scope>NUCLEOTIDE SEQUENCE</scope>
    <source>
        <strain evidence="7">PDD-24b-2</strain>
    </source>
</reference>
<dbReference type="InterPro" id="IPR051553">
    <property type="entry name" value="Ran_GTPase-activating"/>
</dbReference>
<keyword evidence="4" id="KW-0175">Coiled coil</keyword>
<dbReference type="PROSITE" id="PS50012">
    <property type="entry name" value="RCC1_3"/>
    <property type="match status" value="6"/>
</dbReference>
<organism evidence="7 8">
    <name type="scientific">Dioszegia hungarica</name>
    <dbReference type="NCBI Taxonomy" id="4972"/>
    <lineage>
        <taxon>Eukaryota</taxon>
        <taxon>Fungi</taxon>
        <taxon>Dikarya</taxon>
        <taxon>Basidiomycota</taxon>
        <taxon>Agaricomycotina</taxon>
        <taxon>Tremellomycetes</taxon>
        <taxon>Tremellales</taxon>
        <taxon>Bulleribasidiaceae</taxon>
        <taxon>Dioszegia</taxon>
    </lineage>
</organism>
<dbReference type="RefSeq" id="XP_052947443.1">
    <property type="nucleotide sequence ID" value="XM_053086846.1"/>
</dbReference>
<evidence type="ECO:0000256" key="5">
    <source>
        <dbReference type="SAM" id="MobiDB-lite"/>
    </source>
</evidence>
<evidence type="ECO:0000256" key="4">
    <source>
        <dbReference type="SAM" id="Coils"/>
    </source>
</evidence>
<dbReference type="GO" id="GO:0005085">
    <property type="term" value="F:guanyl-nucleotide exchange factor activity"/>
    <property type="evidence" value="ECO:0007669"/>
    <property type="project" value="TreeGrafter"/>
</dbReference>
<feature type="coiled-coil region" evidence="4">
    <location>
        <begin position="412"/>
        <end position="467"/>
    </location>
</feature>
<evidence type="ECO:0000256" key="2">
    <source>
        <dbReference type="ARBA" id="ARBA00022737"/>
    </source>
</evidence>
<gene>
    <name evidence="7" type="ORF">MKK02DRAFT_24144</name>
</gene>
<dbReference type="InterPro" id="IPR006624">
    <property type="entry name" value="Beta-propeller_rpt_TECPR"/>
</dbReference>
<name>A0AA38LXS0_9TREE</name>
<dbReference type="EMBL" id="JAKWFO010000004">
    <property type="protein sequence ID" value="KAI9637666.1"/>
    <property type="molecule type" value="Genomic_DNA"/>
</dbReference>
<dbReference type="GeneID" id="77726047"/>
<feature type="repeat" description="RCC1" evidence="3">
    <location>
        <begin position="76"/>
        <end position="144"/>
    </location>
</feature>
<feature type="domain" description="RCC1-like" evidence="6">
    <location>
        <begin position="78"/>
        <end position="569"/>
    </location>
</feature>
<keyword evidence="1" id="KW-0344">Guanine-nucleotide releasing factor</keyword>
<evidence type="ECO:0000313" key="7">
    <source>
        <dbReference type="EMBL" id="KAI9637666.1"/>
    </source>
</evidence>
<dbReference type="PANTHER" id="PTHR45982">
    <property type="entry name" value="REGULATOR OF CHROMOSOME CONDENSATION"/>
    <property type="match status" value="1"/>
</dbReference>
<dbReference type="PRINTS" id="PR00633">
    <property type="entry name" value="RCCNDNSATION"/>
</dbReference>
<feature type="region of interest" description="Disordered" evidence="5">
    <location>
        <begin position="1"/>
        <end position="59"/>
    </location>
</feature>
<evidence type="ECO:0000256" key="1">
    <source>
        <dbReference type="ARBA" id="ARBA00022658"/>
    </source>
</evidence>
<dbReference type="SUPFAM" id="SSF50985">
    <property type="entry name" value="RCC1/BLIP-II"/>
    <property type="match status" value="1"/>
</dbReference>
<dbReference type="PROSITE" id="PS00625">
    <property type="entry name" value="RCC1_1"/>
    <property type="match status" value="1"/>
</dbReference>
<feature type="repeat" description="RCC1" evidence="3">
    <location>
        <begin position="325"/>
        <end position="386"/>
    </location>
</feature>
<dbReference type="InterPro" id="IPR058923">
    <property type="entry name" value="RCC1-like_dom"/>
</dbReference>
<dbReference type="InterPro" id="IPR009091">
    <property type="entry name" value="RCC1/BLIP-II"/>
</dbReference>
<dbReference type="PANTHER" id="PTHR45982:SF1">
    <property type="entry name" value="REGULATOR OF CHROMOSOME CONDENSATION"/>
    <property type="match status" value="1"/>
</dbReference>
<keyword evidence="2" id="KW-0677">Repeat</keyword>
<dbReference type="Proteomes" id="UP001164286">
    <property type="component" value="Unassembled WGS sequence"/>
</dbReference>
<dbReference type="SMART" id="SM00706">
    <property type="entry name" value="TECPR"/>
    <property type="match status" value="2"/>
</dbReference>
<feature type="compositionally biased region" description="Basic and acidic residues" evidence="5">
    <location>
        <begin position="12"/>
        <end position="25"/>
    </location>
</feature>
<sequence>MAEAPKTNGDAPKVDTEAEQKELHAPGKTAAPAKAKKGRVAQLAADEPAAKRRRSSVGMAQANAIPQLPASSDPHRALFVFGTGDMGQFGLGPDELEEIGRPKLHSWFEEQIEDGKLSRDGQAGSGGLEAVACGGMHTLAIDEAGQVRSWGINDNAALGRQTNNVKDPNNPEATIPNDELESYPYVVESLQKEQFRAVQVDAGDSISVALSDKGALRAWGSFRSNDGILGFDGKPNSSPFQYEPMAIPSLEKLKFVSVSCGADHVLALTTTGYVWVWGNGQQNQLGRRIIERRKKNGLEPERLGLRNIVLASTGTYHSFAVDVEGKVYAWGLNTFHQTGISPDRGGNEEMIITPTPVDSLHPSQHDGARVIQIEGGEHHTIFLFDNGEVWGCGRADANQIGIGKDHPAQKGLEERREEIKTEKQDKVDAAQKKLDAVKEAQKGEEEVEDAEKELQGAQASLAAAMDEYVPEPVRIYFPPVPESYEIVPEFPSYEEIQQVDNPIAHISSGTRHILAVSKSGHVYSWGLGMGAQLGLGNQESAEVPTLVRSKSLRPYTALYASAGGQHCVLLGKKGDPHA</sequence>
<protein>
    <submittedName>
        <fullName evidence="7">Regulator of chromosome condensation 1/beta-lactamase-inhibitor protein II</fullName>
    </submittedName>
</protein>
<dbReference type="AlphaFoldDB" id="A0AA38LXS0"/>
<feature type="repeat" description="RCC1" evidence="3">
    <location>
        <begin position="145"/>
        <end position="213"/>
    </location>
</feature>
<dbReference type="PROSITE" id="PS00626">
    <property type="entry name" value="RCC1_2"/>
    <property type="match status" value="3"/>
</dbReference>
<accession>A0AA38LXS0</accession>
<proteinExistence type="predicted"/>
<dbReference type="Gene3D" id="2.130.10.30">
    <property type="entry name" value="Regulator of chromosome condensation 1/beta-lactamase-inhibitor protein II"/>
    <property type="match status" value="1"/>
</dbReference>
<evidence type="ECO:0000259" key="6">
    <source>
        <dbReference type="Pfam" id="PF25390"/>
    </source>
</evidence>
<dbReference type="InterPro" id="IPR000408">
    <property type="entry name" value="Reg_chr_condens"/>
</dbReference>
<feature type="repeat" description="RCC1" evidence="3">
    <location>
        <begin position="214"/>
        <end position="271"/>
    </location>
</feature>
<feature type="repeat" description="RCC1" evidence="3">
    <location>
        <begin position="520"/>
        <end position="573"/>
    </location>
</feature>
<comment type="caution">
    <text evidence="7">The sequence shown here is derived from an EMBL/GenBank/DDBJ whole genome shotgun (WGS) entry which is preliminary data.</text>
</comment>
<dbReference type="Pfam" id="PF25390">
    <property type="entry name" value="WD40_RLD"/>
    <property type="match status" value="1"/>
</dbReference>
<evidence type="ECO:0000313" key="8">
    <source>
        <dbReference type="Proteomes" id="UP001164286"/>
    </source>
</evidence>
<dbReference type="GO" id="GO:0005737">
    <property type="term" value="C:cytoplasm"/>
    <property type="evidence" value="ECO:0007669"/>
    <property type="project" value="TreeGrafter"/>
</dbReference>
<keyword evidence="8" id="KW-1185">Reference proteome</keyword>